<dbReference type="PANTHER" id="PTHR11545">
    <property type="entry name" value="RIBOSOMAL PROTEIN L13"/>
    <property type="match status" value="1"/>
</dbReference>
<dbReference type="GO" id="GO:0017148">
    <property type="term" value="P:negative regulation of translation"/>
    <property type="evidence" value="ECO:0007669"/>
    <property type="project" value="TreeGrafter"/>
</dbReference>
<dbReference type="HAMAP" id="MF_01366">
    <property type="entry name" value="Ribosomal_uL13"/>
    <property type="match status" value="1"/>
</dbReference>
<dbReference type="InterPro" id="IPR005822">
    <property type="entry name" value="Ribosomal_uL13"/>
</dbReference>
<dbReference type="NCBIfam" id="TIGR01066">
    <property type="entry name" value="rplM_bact"/>
    <property type="match status" value="1"/>
</dbReference>
<dbReference type="GO" id="GO:0003735">
    <property type="term" value="F:structural constituent of ribosome"/>
    <property type="evidence" value="ECO:0007669"/>
    <property type="project" value="InterPro"/>
</dbReference>
<dbReference type="InterPro" id="IPR036899">
    <property type="entry name" value="Ribosomal_uL13_sf"/>
</dbReference>
<evidence type="ECO:0000256" key="2">
    <source>
        <dbReference type="ARBA" id="ARBA00022980"/>
    </source>
</evidence>
<dbReference type="AlphaFoldDB" id="A0A1G2QNL7"/>
<dbReference type="GO" id="GO:0003729">
    <property type="term" value="F:mRNA binding"/>
    <property type="evidence" value="ECO:0007669"/>
    <property type="project" value="TreeGrafter"/>
</dbReference>
<gene>
    <name evidence="4" type="primary">rplM</name>
    <name evidence="5" type="ORF">A2117_00320</name>
</gene>
<dbReference type="GO" id="GO:1990904">
    <property type="term" value="C:ribonucleoprotein complex"/>
    <property type="evidence" value="ECO:0007669"/>
    <property type="project" value="UniProtKB-KW"/>
</dbReference>
<dbReference type="InterPro" id="IPR005823">
    <property type="entry name" value="Ribosomal_uL13_bac-type"/>
</dbReference>
<comment type="subunit">
    <text evidence="4">Part of the 50S ribosomal subunit.</text>
</comment>
<comment type="caution">
    <text evidence="5">The sequence shown here is derived from an EMBL/GenBank/DDBJ whole genome shotgun (WGS) entry which is preliminary data.</text>
</comment>
<dbReference type="PANTHER" id="PTHR11545:SF2">
    <property type="entry name" value="LARGE RIBOSOMAL SUBUNIT PROTEIN UL13M"/>
    <property type="match status" value="1"/>
</dbReference>
<keyword evidence="3 4" id="KW-0687">Ribonucleoprotein</keyword>
<evidence type="ECO:0000313" key="5">
    <source>
        <dbReference type="EMBL" id="OHA62073.1"/>
    </source>
</evidence>
<dbReference type="GO" id="GO:0005840">
    <property type="term" value="C:ribosome"/>
    <property type="evidence" value="ECO:0007669"/>
    <property type="project" value="UniProtKB-KW"/>
</dbReference>
<organism evidence="5 6">
    <name type="scientific">Candidatus Wildermuthbacteria bacterium GWA2_46_15</name>
    <dbReference type="NCBI Taxonomy" id="1802443"/>
    <lineage>
        <taxon>Bacteria</taxon>
        <taxon>Candidatus Wildermuthiibacteriota</taxon>
    </lineage>
</organism>
<dbReference type="STRING" id="1802443.A2117_00320"/>
<dbReference type="PIRSF" id="PIRSF002181">
    <property type="entry name" value="Ribosomal_L13"/>
    <property type="match status" value="1"/>
</dbReference>
<accession>A0A1G2QNL7</accession>
<keyword evidence="2 4" id="KW-0689">Ribosomal protein</keyword>
<sequence length="119" mass="13612">MTKARIHTIDARGRSLGRLASQIAQLLRGKQSPNFLPYKESGEMVIIENVGQMVLTGKKESQKKYFSHSGYPKGAKQVPIKKILETKPEKVLRRAVFGMLPHNKLSLKIIRNLRFKKER</sequence>
<reference evidence="5 6" key="1">
    <citation type="journal article" date="2016" name="Nat. Commun.">
        <title>Thousands of microbial genomes shed light on interconnected biogeochemical processes in an aquifer system.</title>
        <authorList>
            <person name="Anantharaman K."/>
            <person name="Brown C.T."/>
            <person name="Hug L.A."/>
            <person name="Sharon I."/>
            <person name="Castelle C.J."/>
            <person name="Probst A.J."/>
            <person name="Thomas B.C."/>
            <person name="Singh A."/>
            <person name="Wilkins M.J."/>
            <person name="Karaoz U."/>
            <person name="Brodie E.L."/>
            <person name="Williams K.H."/>
            <person name="Hubbard S.S."/>
            <person name="Banfield J.F."/>
        </authorList>
    </citation>
    <scope>NUCLEOTIDE SEQUENCE [LARGE SCALE GENOMIC DNA]</scope>
</reference>
<dbReference type="Proteomes" id="UP000179245">
    <property type="component" value="Unassembled WGS sequence"/>
</dbReference>
<name>A0A1G2QNL7_9BACT</name>
<evidence type="ECO:0000256" key="3">
    <source>
        <dbReference type="ARBA" id="ARBA00023274"/>
    </source>
</evidence>
<evidence type="ECO:0000313" key="6">
    <source>
        <dbReference type="Proteomes" id="UP000179245"/>
    </source>
</evidence>
<dbReference type="CDD" id="cd00392">
    <property type="entry name" value="Ribosomal_L13"/>
    <property type="match status" value="1"/>
</dbReference>
<comment type="similarity">
    <text evidence="1 4">Belongs to the universal ribosomal protein uL13 family.</text>
</comment>
<dbReference type="Pfam" id="PF00572">
    <property type="entry name" value="Ribosomal_L13"/>
    <property type="match status" value="1"/>
</dbReference>
<dbReference type="EMBL" id="MHTO01000021">
    <property type="protein sequence ID" value="OHA62073.1"/>
    <property type="molecule type" value="Genomic_DNA"/>
</dbReference>
<evidence type="ECO:0000256" key="4">
    <source>
        <dbReference type="HAMAP-Rule" id="MF_01366"/>
    </source>
</evidence>
<comment type="function">
    <text evidence="4">This protein is one of the early assembly proteins of the 50S ribosomal subunit, although it is not seen to bind rRNA by itself. It is important during the early stages of 50S assembly.</text>
</comment>
<evidence type="ECO:0000256" key="1">
    <source>
        <dbReference type="ARBA" id="ARBA00006227"/>
    </source>
</evidence>
<dbReference type="GO" id="GO:0006412">
    <property type="term" value="P:translation"/>
    <property type="evidence" value="ECO:0007669"/>
    <property type="project" value="UniProtKB-UniRule"/>
</dbReference>
<dbReference type="Gene3D" id="3.90.1180.10">
    <property type="entry name" value="Ribosomal protein L13"/>
    <property type="match status" value="1"/>
</dbReference>
<protein>
    <recommendedName>
        <fullName evidence="4">Large ribosomal subunit protein uL13</fullName>
    </recommendedName>
</protein>
<dbReference type="SUPFAM" id="SSF52161">
    <property type="entry name" value="Ribosomal protein L13"/>
    <property type="match status" value="1"/>
</dbReference>
<proteinExistence type="inferred from homology"/>